<reference evidence="1 2" key="1">
    <citation type="submission" date="2016-11" db="EMBL/GenBank/DDBJ databases">
        <authorList>
            <person name="Jaros S."/>
            <person name="Januszkiewicz K."/>
            <person name="Wedrychowicz H."/>
        </authorList>
    </citation>
    <scope>NUCLEOTIDE SEQUENCE [LARGE SCALE GENOMIC DNA]</scope>
    <source>
        <strain evidence="1 2">DSM 29431</strain>
    </source>
</reference>
<name>A0A1M5X4S8_9RHOB</name>
<accession>A0A1M5X4S8</accession>
<dbReference type="PANTHER" id="PTHR30528:SF0">
    <property type="entry name" value="CYTOPLASMIC PROTEIN"/>
    <property type="match status" value="1"/>
</dbReference>
<dbReference type="RefSeq" id="WP_072779594.1">
    <property type="nucleotide sequence ID" value="NZ_FQXC01000005.1"/>
</dbReference>
<proteinExistence type="predicted"/>
<protein>
    <recommendedName>
        <fullName evidence="3">Winged helix-turn-helix domain-containing protein</fullName>
    </recommendedName>
</protein>
<evidence type="ECO:0000313" key="1">
    <source>
        <dbReference type="EMBL" id="SHH94816.1"/>
    </source>
</evidence>
<dbReference type="PANTHER" id="PTHR30528">
    <property type="entry name" value="CYTOPLASMIC PROTEIN"/>
    <property type="match status" value="1"/>
</dbReference>
<dbReference type="AlphaFoldDB" id="A0A1M5X4S8"/>
<dbReference type="Proteomes" id="UP000184221">
    <property type="component" value="Unassembled WGS sequence"/>
</dbReference>
<dbReference type="InterPro" id="IPR009351">
    <property type="entry name" value="AlkZ-like"/>
</dbReference>
<dbReference type="Pfam" id="PF06224">
    <property type="entry name" value="AlkZ-like"/>
    <property type="match status" value="1"/>
</dbReference>
<evidence type="ECO:0000313" key="2">
    <source>
        <dbReference type="Proteomes" id="UP000184221"/>
    </source>
</evidence>
<evidence type="ECO:0008006" key="3">
    <source>
        <dbReference type="Google" id="ProtNLM"/>
    </source>
</evidence>
<gene>
    <name evidence="1" type="ORF">SAMN05443551_3738</name>
</gene>
<dbReference type="STRING" id="996342.SAMN05443551_3738"/>
<sequence length="385" mass="44972">MTPLRIPNRTARQMWLHAQGLGGTPTGALDLPKLIHDLGFVQLDSIQVVARAHHHILWSRNQNYREPMLDRLLGKDRAIFEHFTHDASVLPMEFLPMWRRQFRRMQAKLDKQGWLKNLPDASERAKIKERIAREGALSTKAFDTKIEGPKAMWSRPPHKRALDYMWFSGDLATCHRRNFTKFYNLPERVFSDHLREVDMADEDQVTWLCDAALDRMAFGAPGDVQRFWDATERSEVQTWCDARTDIVPVQIEASSGDWIDAIAVPDIEARLARLTPATSRLRILNPFDPVIRDRNRLSRLFGFDYRVEMFVPEAKRIWGYYVFPILEGDRFVGRIDLKADRKASTLTVKNLWHEPGVRWTFKRQDKLDAELTRLARFVGVERILR</sequence>
<dbReference type="OrthoDB" id="9787207at2"/>
<organism evidence="1 2">
    <name type="scientific">Marivita hallyeonensis</name>
    <dbReference type="NCBI Taxonomy" id="996342"/>
    <lineage>
        <taxon>Bacteria</taxon>
        <taxon>Pseudomonadati</taxon>
        <taxon>Pseudomonadota</taxon>
        <taxon>Alphaproteobacteria</taxon>
        <taxon>Rhodobacterales</taxon>
        <taxon>Roseobacteraceae</taxon>
        <taxon>Marivita</taxon>
    </lineage>
</organism>
<keyword evidence="2" id="KW-1185">Reference proteome</keyword>
<dbReference type="EMBL" id="FQXC01000005">
    <property type="protein sequence ID" value="SHH94816.1"/>
    <property type="molecule type" value="Genomic_DNA"/>
</dbReference>